<proteinExistence type="predicted"/>
<comment type="caution">
    <text evidence="2">The sequence shown here is derived from an EMBL/GenBank/DDBJ whole genome shotgun (WGS) entry which is preliminary data.</text>
</comment>
<dbReference type="EMBL" id="QRGA01000009">
    <property type="protein sequence ID" value="RDU97673.1"/>
    <property type="molecule type" value="Genomic_DNA"/>
</dbReference>
<sequence length="74" mass="8548">MRAEPTCQKEDLPEHPEKAMGRHTTVLLPFRGWLRRGAPIKIVRQRIDQQRPHQPLRRTPAASALSFLALKDEV</sequence>
<reference evidence="2 3" key="1">
    <citation type="submission" date="2018-08" db="EMBL/GenBank/DDBJ databases">
        <title>Paraburkholderia sp. DHOM06 isolated from forest soil.</title>
        <authorList>
            <person name="Gao Z.-H."/>
            <person name="Qiu L.-H."/>
        </authorList>
    </citation>
    <scope>NUCLEOTIDE SEQUENCE [LARGE SCALE GENOMIC DNA]</scope>
    <source>
        <strain evidence="2 3">DHOM06</strain>
    </source>
</reference>
<evidence type="ECO:0000313" key="3">
    <source>
        <dbReference type="Proteomes" id="UP000256838"/>
    </source>
</evidence>
<dbReference type="AlphaFoldDB" id="A0A3D8JX07"/>
<name>A0A3D8JX07_9BURK</name>
<keyword evidence="3" id="KW-1185">Reference proteome</keyword>
<gene>
    <name evidence="2" type="ORF">DWV00_17540</name>
</gene>
<accession>A0A3D8JX07</accession>
<feature type="region of interest" description="Disordered" evidence="1">
    <location>
        <begin position="1"/>
        <end position="20"/>
    </location>
</feature>
<dbReference type="Proteomes" id="UP000256838">
    <property type="component" value="Unassembled WGS sequence"/>
</dbReference>
<protein>
    <submittedName>
        <fullName evidence="2">Uncharacterized protein</fullName>
    </submittedName>
</protein>
<evidence type="ECO:0000256" key="1">
    <source>
        <dbReference type="SAM" id="MobiDB-lite"/>
    </source>
</evidence>
<evidence type="ECO:0000313" key="2">
    <source>
        <dbReference type="EMBL" id="RDU97673.1"/>
    </source>
</evidence>
<organism evidence="2 3">
    <name type="scientific">Trinickia dinghuensis</name>
    <dbReference type="NCBI Taxonomy" id="2291023"/>
    <lineage>
        <taxon>Bacteria</taxon>
        <taxon>Pseudomonadati</taxon>
        <taxon>Pseudomonadota</taxon>
        <taxon>Betaproteobacteria</taxon>
        <taxon>Burkholderiales</taxon>
        <taxon>Burkholderiaceae</taxon>
        <taxon>Trinickia</taxon>
    </lineage>
</organism>